<dbReference type="EMBL" id="UINC01104420">
    <property type="protein sequence ID" value="SVC67545.1"/>
    <property type="molecule type" value="Genomic_DNA"/>
</dbReference>
<evidence type="ECO:0000313" key="1">
    <source>
        <dbReference type="EMBL" id="SVC67545.1"/>
    </source>
</evidence>
<organism evidence="1">
    <name type="scientific">marine metagenome</name>
    <dbReference type="NCBI Taxonomy" id="408172"/>
    <lineage>
        <taxon>unclassified sequences</taxon>
        <taxon>metagenomes</taxon>
        <taxon>ecological metagenomes</taxon>
    </lineage>
</organism>
<sequence length="157" mass="16932">MATLTTKVIEEITLNNNSYNSERSLDISSVNEIVKRIVTISTTETGLLGFATASSTDLSKSYLAGQFDEDDVRYIRITNLDSTNHLTLTFRDEDSTEFCMKVDAGHSFIYPGDNSGGVKDTMHAAGSAITVSLNDLVDITALADTDSCDVEVFVGSA</sequence>
<proteinExistence type="predicted"/>
<name>A0A382P4L4_9ZZZZ</name>
<dbReference type="AlphaFoldDB" id="A0A382P4L4"/>
<accession>A0A382P4L4</accession>
<gene>
    <name evidence="1" type="ORF">METZ01_LOCUS320399</name>
</gene>
<reference evidence="1" key="1">
    <citation type="submission" date="2018-05" db="EMBL/GenBank/DDBJ databases">
        <authorList>
            <person name="Lanie J.A."/>
            <person name="Ng W.-L."/>
            <person name="Kazmierczak K.M."/>
            <person name="Andrzejewski T.M."/>
            <person name="Davidsen T.M."/>
            <person name="Wayne K.J."/>
            <person name="Tettelin H."/>
            <person name="Glass J.I."/>
            <person name="Rusch D."/>
            <person name="Podicherti R."/>
            <person name="Tsui H.-C.T."/>
            <person name="Winkler M.E."/>
        </authorList>
    </citation>
    <scope>NUCLEOTIDE SEQUENCE</scope>
</reference>
<protein>
    <submittedName>
        <fullName evidence="1">Uncharacterized protein</fullName>
    </submittedName>
</protein>